<organism evidence="1 2">
    <name type="scientific">Xenopus laevis</name>
    <name type="common">African clawed frog</name>
    <dbReference type="NCBI Taxonomy" id="8355"/>
    <lineage>
        <taxon>Eukaryota</taxon>
        <taxon>Metazoa</taxon>
        <taxon>Chordata</taxon>
        <taxon>Craniata</taxon>
        <taxon>Vertebrata</taxon>
        <taxon>Euteleostomi</taxon>
        <taxon>Amphibia</taxon>
        <taxon>Batrachia</taxon>
        <taxon>Anura</taxon>
        <taxon>Pipoidea</taxon>
        <taxon>Pipidae</taxon>
        <taxon>Xenopodinae</taxon>
        <taxon>Xenopus</taxon>
        <taxon>Xenopus</taxon>
    </lineage>
</organism>
<name>A0A974I3B0_XENLA</name>
<dbReference type="EMBL" id="CM004466">
    <property type="protein sequence ID" value="OCT99738.1"/>
    <property type="molecule type" value="Genomic_DNA"/>
</dbReference>
<proteinExistence type="predicted"/>
<evidence type="ECO:0000313" key="1">
    <source>
        <dbReference type="EMBL" id="OCT99738.1"/>
    </source>
</evidence>
<reference evidence="2" key="1">
    <citation type="journal article" date="2016" name="Nature">
        <title>Genome evolution in the allotetraploid frog Xenopus laevis.</title>
        <authorList>
            <person name="Session A.M."/>
            <person name="Uno Y."/>
            <person name="Kwon T."/>
            <person name="Chapman J.A."/>
            <person name="Toyoda A."/>
            <person name="Takahashi S."/>
            <person name="Fukui A."/>
            <person name="Hikosaka A."/>
            <person name="Suzuki A."/>
            <person name="Kondo M."/>
            <person name="van Heeringen S.J."/>
            <person name="Quigley I."/>
            <person name="Heinz S."/>
            <person name="Ogino H."/>
            <person name="Ochi H."/>
            <person name="Hellsten U."/>
            <person name="Lyons J.B."/>
            <person name="Simakov O."/>
            <person name="Putnam N."/>
            <person name="Stites J."/>
            <person name="Kuroki Y."/>
            <person name="Tanaka T."/>
            <person name="Michiue T."/>
            <person name="Watanabe M."/>
            <person name="Bogdanovic O."/>
            <person name="Lister R."/>
            <person name="Georgiou G."/>
            <person name="Paranjpe S.S."/>
            <person name="van Kruijsbergen I."/>
            <person name="Shu S."/>
            <person name="Carlson J."/>
            <person name="Kinoshita T."/>
            <person name="Ohta Y."/>
            <person name="Mawaribuchi S."/>
            <person name="Jenkins J."/>
            <person name="Grimwood J."/>
            <person name="Schmutz J."/>
            <person name="Mitros T."/>
            <person name="Mozaffari S.V."/>
            <person name="Suzuki Y."/>
            <person name="Haramoto Y."/>
            <person name="Yamamoto T.S."/>
            <person name="Takagi C."/>
            <person name="Heald R."/>
            <person name="Miller K."/>
            <person name="Haudenschild C."/>
            <person name="Kitzman J."/>
            <person name="Nakayama T."/>
            <person name="Izutsu Y."/>
            <person name="Robert J."/>
            <person name="Fortriede J."/>
            <person name="Burns K."/>
            <person name="Lotay V."/>
            <person name="Karimi K."/>
            <person name="Yasuoka Y."/>
            <person name="Dichmann D.S."/>
            <person name="Flajnik M.F."/>
            <person name="Houston D.W."/>
            <person name="Shendure J."/>
            <person name="DuPasquier L."/>
            <person name="Vize P.D."/>
            <person name="Zorn A.M."/>
            <person name="Ito M."/>
            <person name="Marcotte E.M."/>
            <person name="Wallingford J.B."/>
            <person name="Ito Y."/>
            <person name="Asashima M."/>
            <person name="Ueno N."/>
            <person name="Matsuda Y."/>
            <person name="Veenstra G.J."/>
            <person name="Fujiyama A."/>
            <person name="Harland R.M."/>
            <person name="Taira M."/>
            <person name="Rokhsar D.S."/>
        </authorList>
    </citation>
    <scope>NUCLEOTIDE SEQUENCE [LARGE SCALE GENOMIC DNA]</scope>
    <source>
        <strain evidence="2">J</strain>
    </source>
</reference>
<sequence length="71" mass="7736">MRVTRKKRGEPRSWQVVESSVVERGNMTVIVRACDSSKRRGAVCQSGGLLPGGMGWGFLTWGDVVMGQGCH</sequence>
<protein>
    <submittedName>
        <fullName evidence="1">Uncharacterized protein</fullName>
    </submittedName>
</protein>
<dbReference type="Proteomes" id="UP000694892">
    <property type="component" value="Chromosome 1L"/>
</dbReference>
<gene>
    <name evidence="1" type="ORF">XELAEV_18005519mg</name>
</gene>
<evidence type="ECO:0000313" key="2">
    <source>
        <dbReference type="Proteomes" id="UP000694892"/>
    </source>
</evidence>
<accession>A0A974I3B0</accession>
<dbReference type="AlphaFoldDB" id="A0A974I3B0"/>